<accession>N2AQ04</accession>
<dbReference type="HOGENOM" id="CLU_482937_0_0_9"/>
<evidence type="ECO:0000256" key="1">
    <source>
        <dbReference type="SAM" id="Coils"/>
    </source>
</evidence>
<dbReference type="PANTHER" id="PTHR22916:SF3">
    <property type="entry name" value="UDP-GLCNAC:BETAGAL BETA-1,3-N-ACETYLGLUCOSAMINYLTRANSFERASE-LIKE PROTEIN 1"/>
    <property type="match status" value="1"/>
</dbReference>
<gene>
    <name evidence="3" type="ORF">C823_02542</name>
</gene>
<keyword evidence="1" id="KW-0175">Coiled coil</keyword>
<dbReference type="PANTHER" id="PTHR22916">
    <property type="entry name" value="GLYCOSYLTRANSFERASE"/>
    <property type="match status" value="1"/>
</dbReference>
<name>N2AQ04_9FIRM</name>
<dbReference type="Pfam" id="PF00535">
    <property type="entry name" value="Glycos_transf_2"/>
    <property type="match status" value="1"/>
</dbReference>
<feature type="domain" description="Glycosyltransferase 2-like" evidence="2">
    <location>
        <begin position="15"/>
        <end position="178"/>
    </location>
</feature>
<evidence type="ECO:0000259" key="2">
    <source>
        <dbReference type="Pfam" id="PF00535"/>
    </source>
</evidence>
<dbReference type="PATRIC" id="fig|1235802.3.peg.2687"/>
<protein>
    <recommendedName>
        <fullName evidence="2">Glycosyltransferase 2-like domain-containing protein</fullName>
    </recommendedName>
</protein>
<dbReference type="EMBL" id="AQFT01000078">
    <property type="protein sequence ID" value="EMZ26564.1"/>
    <property type="molecule type" value="Genomic_DNA"/>
</dbReference>
<dbReference type="InterPro" id="IPR001173">
    <property type="entry name" value="Glyco_trans_2-like"/>
</dbReference>
<feature type="coiled-coil region" evidence="1">
    <location>
        <begin position="495"/>
        <end position="536"/>
    </location>
</feature>
<evidence type="ECO:0000313" key="4">
    <source>
        <dbReference type="Proteomes" id="UP000012589"/>
    </source>
</evidence>
<reference evidence="3 4" key="1">
    <citation type="journal article" date="2014" name="Genome Announc.">
        <title>Draft genome sequences of the altered schaedler flora, a defined bacterial community from gnotobiotic mice.</title>
        <authorList>
            <person name="Wannemuehler M.J."/>
            <person name="Overstreet A.M."/>
            <person name="Ward D.V."/>
            <person name="Phillips G.J."/>
        </authorList>
    </citation>
    <scope>NUCLEOTIDE SEQUENCE [LARGE SCALE GENOMIC DNA]</scope>
    <source>
        <strain evidence="3 4">ASF492</strain>
    </source>
</reference>
<evidence type="ECO:0000313" key="3">
    <source>
        <dbReference type="EMBL" id="EMZ26564.1"/>
    </source>
</evidence>
<keyword evidence="4" id="KW-1185">Reference proteome</keyword>
<dbReference type="SUPFAM" id="SSF53448">
    <property type="entry name" value="Nucleotide-diphospho-sugar transferases"/>
    <property type="match status" value="1"/>
</dbReference>
<dbReference type="GO" id="GO:0016758">
    <property type="term" value="F:hexosyltransferase activity"/>
    <property type="evidence" value="ECO:0007669"/>
    <property type="project" value="UniProtKB-ARBA"/>
</dbReference>
<dbReference type="Gene3D" id="3.90.550.10">
    <property type="entry name" value="Spore Coat Polysaccharide Biosynthesis Protein SpsA, Chain A"/>
    <property type="match status" value="1"/>
</dbReference>
<dbReference type="InterPro" id="IPR029044">
    <property type="entry name" value="Nucleotide-diphossugar_trans"/>
</dbReference>
<comment type="caution">
    <text evidence="3">The sequence shown here is derived from an EMBL/GenBank/DDBJ whole genome shotgun (WGS) entry which is preliminary data.</text>
</comment>
<dbReference type="STRING" id="1235802.C823_02542"/>
<dbReference type="eggNOG" id="COG1216">
    <property type="taxonomic scope" value="Bacteria"/>
</dbReference>
<proteinExistence type="predicted"/>
<sequence length="564" mass="66218">MFINRKEKVIKMKISVILTSYNHEKFLRQSIESVLDQTYQDFEFIIVDDCSTDHSWKIICEYKDRYPQIIAIRHDYNWHGGSIDDAVRNYASGDYIAVHHSDDIWMKDKLEKQVDFIRSRPEYAAVFTNAEAIDDEENAYTDENGFYYRLFRTENKNRKEWLRYFFYQGNCLCHPSILIRKDVYAENDFFRKGLCQIPDFVKWIQICRRHEIYVLPQALVKFRIHGSGRNTSGMRAETQIRSSVELFLMLEEYAAIANREEFLEIFPEAGSYAKKEAFLPEYAFGKVCTQAGAQSYTRLFGIKLLYQALNDPQKAHMMEKHYGYTKREFMNENGKYDIFGILPEAFEQTRSIYVDCGNGFSSQKVYQEQFMFRDVEEFCWTCRLAENEGGQIKGLRFDPAEGLMVKVKIERVTVNGADAEFQEENALCSREGWQLFLNLDPIYTIKLPDALAAGESLSVCIEGKMKRLGTAAAGQAVMEVMYEKRDMIYEYQGEAAAAKKSFNEARQQQERLEQQINMQEQKNAELERCLKEQERKNCELDAQLQKIKSSRWYRLAEKVHLFDR</sequence>
<dbReference type="Proteomes" id="UP000012589">
    <property type="component" value="Unassembled WGS sequence"/>
</dbReference>
<dbReference type="AlphaFoldDB" id="N2AQ04"/>
<organism evidence="3 4">
    <name type="scientific">Eubacterium plexicaudatum ASF492</name>
    <dbReference type="NCBI Taxonomy" id="1235802"/>
    <lineage>
        <taxon>Bacteria</taxon>
        <taxon>Bacillati</taxon>
        <taxon>Bacillota</taxon>
        <taxon>Clostridia</taxon>
        <taxon>Eubacteriales</taxon>
        <taxon>Eubacteriaceae</taxon>
        <taxon>Eubacterium</taxon>
    </lineage>
</organism>